<organism evidence="2 3">
    <name type="scientific">Rossellomorea oryzaecorticis</name>
    <dbReference type="NCBI Taxonomy" id="1396505"/>
    <lineage>
        <taxon>Bacteria</taxon>
        <taxon>Bacillati</taxon>
        <taxon>Bacillota</taxon>
        <taxon>Bacilli</taxon>
        <taxon>Bacillales</taxon>
        <taxon>Bacillaceae</taxon>
        <taxon>Rossellomorea</taxon>
    </lineage>
</organism>
<keyword evidence="1" id="KW-0812">Transmembrane</keyword>
<sequence length="108" mass="12564">MFGETLPAWFWAMYYLFFLTVLVASIFSFVKKKHKGISGLAILFTLTIPVVGFMNSIGRAQEMNEFEHLVSQLQDGAVWSYFTVLGYLFLVVWFGFFLFKNKNNRQVI</sequence>
<gene>
    <name evidence="2" type="ORF">AAEO50_02495</name>
</gene>
<feature type="transmembrane region" description="Helical" evidence="1">
    <location>
        <begin position="37"/>
        <end position="58"/>
    </location>
</feature>
<name>A0ABU9K6S8_9BACI</name>
<evidence type="ECO:0000313" key="3">
    <source>
        <dbReference type="Proteomes" id="UP001389717"/>
    </source>
</evidence>
<accession>A0ABU9K6S8</accession>
<proteinExistence type="predicted"/>
<keyword evidence="1" id="KW-1133">Transmembrane helix</keyword>
<dbReference type="EMBL" id="JBBYAF010000003">
    <property type="protein sequence ID" value="MEL3971135.1"/>
    <property type="molecule type" value="Genomic_DNA"/>
</dbReference>
<comment type="caution">
    <text evidence="2">The sequence shown here is derived from an EMBL/GenBank/DDBJ whole genome shotgun (WGS) entry which is preliminary data.</text>
</comment>
<evidence type="ECO:0000256" key="1">
    <source>
        <dbReference type="SAM" id="Phobius"/>
    </source>
</evidence>
<protein>
    <submittedName>
        <fullName evidence="2">Uncharacterized protein</fullName>
    </submittedName>
</protein>
<evidence type="ECO:0000313" key="2">
    <source>
        <dbReference type="EMBL" id="MEL3971135.1"/>
    </source>
</evidence>
<dbReference type="Proteomes" id="UP001389717">
    <property type="component" value="Unassembled WGS sequence"/>
</dbReference>
<dbReference type="RefSeq" id="WP_341980056.1">
    <property type="nucleotide sequence ID" value="NZ_JBBYAF010000003.1"/>
</dbReference>
<keyword evidence="3" id="KW-1185">Reference proteome</keyword>
<feature type="transmembrane region" description="Helical" evidence="1">
    <location>
        <begin position="12"/>
        <end position="30"/>
    </location>
</feature>
<feature type="transmembrane region" description="Helical" evidence="1">
    <location>
        <begin position="78"/>
        <end position="99"/>
    </location>
</feature>
<reference evidence="2 3" key="1">
    <citation type="submission" date="2024-04" db="EMBL/GenBank/DDBJ databases">
        <title>Bacillus oryzaecorticis sp. nov., a moderately halophilic bacterium isolated from rice husks.</title>
        <authorList>
            <person name="Zhu H.-S."/>
        </authorList>
    </citation>
    <scope>NUCLEOTIDE SEQUENCE [LARGE SCALE GENOMIC DNA]</scope>
    <source>
        <strain evidence="2 3">ZC255</strain>
    </source>
</reference>
<keyword evidence="1" id="KW-0472">Membrane</keyword>